<reference evidence="1 2" key="2">
    <citation type="journal article" date="2015" name="Genome Announc.">
        <title>Genome Sequence of the Sulfate-Reducing Thermophilic Bacterium Thermodesulfovibrio yellowstonii Strain DSM 11347T (Phylum Nitrospirae).</title>
        <authorList>
            <person name="Bhatnagar S."/>
            <person name="Badger J.H."/>
            <person name="Madupu R."/>
            <person name="Khouri H.M."/>
            <person name="O'Connor E.M."/>
            <person name="Robb F.T."/>
            <person name="Ward N.L."/>
            <person name="Eisen J.A."/>
        </authorList>
    </citation>
    <scope>NUCLEOTIDE SEQUENCE [LARGE SCALE GENOMIC DNA]</scope>
    <source>
        <strain evidence="2">ATCC 51303 / DSM 11347 / YP87</strain>
    </source>
</reference>
<reference evidence="2" key="1">
    <citation type="submission" date="2008-08" db="EMBL/GenBank/DDBJ databases">
        <title>The complete genome sequence of Thermodesulfovibrio yellowstonii strain ATCC 51303 / DSM 11347 / YP87.</title>
        <authorList>
            <person name="Dodson R.J."/>
            <person name="Durkin A.S."/>
            <person name="Wu M."/>
            <person name="Eisen J."/>
            <person name="Sutton G."/>
        </authorList>
    </citation>
    <scope>NUCLEOTIDE SEQUENCE [LARGE SCALE GENOMIC DNA]</scope>
    <source>
        <strain evidence="2">ATCC 51303 / DSM 11347 / YP87</strain>
    </source>
</reference>
<sequence length="39" mass="4840">MWRLNMVRKSKMISMERRFKILIKKIQQTLHPSLLERAK</sequence>
<dbReference type="HOGENOM" id="CLU_3318446_0_0_0"/>
<dbReference type="InParanoid" id="B5YKC5"/>
<dbReference type="EnsemblBacteria" id="ACI20774">
    <property type="protein sequence ID" value="ACI20774"/>
    <property type="gene ID" value="THEYE_A0851"/>
</dbReference>
<name>B5YKC5_THEYD</name>
<dbReference type="KEGG" id="tye:THEYE_A0851"/>
<dbReference type="PATRIC" id="fig|289376.4.peg.839"/>
<evidence type="ECO:0000313" key="1">
    <source>
        <dbReference type="EMBL" id="ACI20774.1"/>
    </source>
</evidence>
<protein>
    <submittedName>
        <fullName evidence="1">Uncharacterized protein</fullName>
    </submittedName>
</protein>
<gene>
    <name evidence="1" type="ordered locus">THEYE_A0851</name>
</gene>
<proteinExistence type="predicted"/>
<dbReference type="AlphaFoldDB" id="B5YKC5"/>
<dbReference type="Proteomes" id="UP000000718">
    <property type="component" value="Chromosome"/>
</dbReference>
<evidence type="ECO:0000313" key="2">
    <source>
        <dbReference type="Proteomes" id="UP000000718"/>
    </source>
</evidence>
<dbReference type="EMBL" id="CP001147">
    <property type="protein sequence ID" value="ACI20774.1"/>
    <property type="molecule type" value="Genomic_DNA"/>
</dbReference>
<accession>B5YKC5</accession>
<organism evidence="1 2">
    <name type="scientific">Thermodesulfovibrio yellowstonii (strain ATCC 51303 / DSM 11347 / YP87)</name>
    <dbReference type="NCBI Taxonomy" id="289376"/>
    <lineage>
        <taxon>Bacteria</taxon>
        <taxon>Pseudomonadati</taxon>
        <taxon>Nitrospirota</taxon>
        <taxon>Thermodesulfovibrionia</taxon>
        <taxon>Thermodesulfovibrionales</taxon>
        <taxon>Thermodesulfovibrionaceae</taxon>
        <taxon>Thermodesulfovibrio</taxon>
    </lineage>
</organism>
<keyword evidence="2" id="KW-1185">Reference proteome</keyword>